<dbReference type="InterPro" id="IPR020100">
    <property type="entry name" value="Glc-repressible_Grg1"/>
</dbReference>
<dbReference type="Proteomes" id="UP000606974">
    <property type="component" value="Unassembled WGS sequence"/>
</dbReference>
<sequence length="78" mass="8220">MSGTMDYLKDKANKLSETVQGSGAQAQAEGDKKVLKGDAPGASLTDRATAGKDYVIDKKDQKSHEAKADAHDAKAEAR</sequence>
<keyword evidence="3" id="KW-1185">Reference proteome</keyword>
<organism evidence="2 3">
    <name type="scientific">Endocarpon pusillum</name>
    <dbReference type="NCBI Taxonomy" id="364733"/>
    <lineage>
        <taxon>Eukaryota</taxon>
        <taxon>Fungi</taxon>
        <taxon>Dikarya</taxon>
        <taxon>Ascomycota</taxon>
        <taxon>Pezizomycotina</taxon>
        <taxon>Eurotiomycetes</taxon>
        <taxon>Chaetothyriomycetidae</taxon>
        <taxon>Verrucariales</taxon>
        <taxon>Verrucariaceae</taxon>
        <taxon>Endocarpon</taxon>
    </lineage>
</organism>
<evidence type="ECO:0000313" key="2">
    <source>
        <dbReference type="EMBL" id="KAF7506236.1"/>
    </source>
</evidence>
<dbReference type="PANTHER" id="PTHR38789:SF1">
    <property type="entry name" value="GLUCOSE-REPRESSIBLE GENE PROTEIN-RELATED"/>
    <property type="match status" value="1"/>
</dbReference>
<evidence type="ECO:0000313" key="3">
    <source>
        <dbReference type="Proteomes" id="UP000606974"/>
    </source>
</evidence>
<feature type="compositionally biased region" description="Basic and acidic residues" evidence="1">
    <location>
        <begin position="54"/>
        <end position="78"/>
    </location>
</feature>
<evidence type="ECO:0000256" key="1">
    <source>
        <dbReference type="SAM" id="MobiDB-lite"/>
    </source>
</evidence>
<accession>A0A8H7AFL8</accession>
<feature type="region of interest" description="Disordered" evidence="1">
    <location>
        <begin position="16"/>
        <end position="78"/>
    </location>
</feature>
<gene>
    <name evidence="2" type="ORF">GJ744_012128</name>
</gene>
<evidence type="ECO:0008006" key="4">
    <source>
        <dbReference type="Google" id="ProtNLM"/>
    </source>
</evidence>
<dbReference type="Pfam" id="PF11034">
    <property type="entry name" value="Grg1"/>
    <property type="match status" value="1"/>
</dbReference>
<dbReference type="EMBL" id="JAACFV010000091">
    <property type="protein sequence ID" value="KAF7506236.1"/>
    <property type="molecule type" value="Genomic_DNA"/>
</dbReference>
<protein>
    <recommendedName>
        <fullName evidence="4">Glucose-repressible protein</fullName>
    </recommendedName>
</protein>
<dbReference type="AlphaFoldDB" id="A0A8H7AFL8"/>
<dbReference type="PANTHER" id="PTHR38789">
    <property type="entry name" value="REPRESSIBLE PROTEIN GRG1, PUTATIVE (AFU_ORTHOLOGUE AFUA_5G14210)-RELATED"/>
    <property type="match status" value="1"/>
</dbReference>
<dbReference type="OrthoDB" id="10039103at2759"/>
<reference evidence="2" key="1">
    <citation type="submission" date="2020-02" db="EMBL/GenBank/DDBJ databases">
        <authorList>
            <person name="Palmer J.M."/>
        </authorList>
    </citation>
    <scope>NUCLEOTIDE SEQUENCE</scope>
    <source>
        <strain evidence="2">EPUS1.4</strain>
        <tissue evidence="2">Thallus</tissue>
    </source>
</reference>
<name>A0A8H7AFL8_9EURO</name>
<feature type="compositionally biased region" description="Polar residues" evidence="1">
    <location>
        <begin position="16"/>
        <end position="25"/>
    </location>
</feature>
<proteinExistence type="predicted"/>
<comment type="caution">
    <text evidence="2">The sequence shown here is derived from an EMBL/GenBank/DDBJ whole genome shotgun (WGS) entry which is preliminary data.</text>
</comment>